<sequence>MPSPPDFYKKPFRFKRIFDNANLDTCNAGVSISQHIELIIFTRFGEHRFNTSYGCKVWELDFELIVSATLWEEQMRQSLLNAITAHEPRLYETDVTVQVTDVEKLFPFSKMMEIKKRVSVTVNARLTDTGERYFFNTSLFLSPLSSE</sequence>
<dbReference type="Gene3D" id="3.10.450.40">
    <property type="match status" value="1"/>
</dbReference>
<keyword evidence="3" id="KW-1185">Reference proteome</keyword>
<accession>A0A3E1NCN2</accession>
<dbReference type="InterPro" id="IPR007048">
    <property type="entry name" value="IraD/Gp25-like"/>
</dbReference>
<dbReference type="SUPFAM" id="SSF160719">
    <property type="entry name" value="gpW/gp25-like"/>
    <property type="match status" value="1"/>
</dbReference>
<feature type="domain" description="IraD/Gp25-like" evidence="1">
    <location>
        <begin position="31"/>
        <end position="129"/>
    </location>
</feature>
<dbReference type="EMBL" id="QTJU01000019">
    <property type="protein sequence ID" value="RFM25601.1"/>
    <property type="molecule type" value="Genomic_DNA"/>
</dbReference>
<dbReference type="RefSeq" id="WP_116849914.1">
    <property type="nucleotide sequence ID" value="NZ_QTJU01000019.1"/>
</dbReference>
<dbReference type="OrthoDB" id="1161413at2"/>
<evidence type="ECO:0000313" key="3">
    <source>
        <dbReference type="Proteomes" id="UP000261284"/>
    </source>
</evidence>
<dbReference type="Pfam" id="PF04965">
    <property type="entry name" value="GPW_gp25"/>
    <property type="match status" value="1"/>
</dbReference>
<reference evidence="2 3" key="1">
    <citation type="submission" date="2018-08" db="EMBL/GenBank/DDBJ databases">
        <title>Chitinophagaceae sp. K23C18032701, a novel bacterium isolated from forest soil.</title>
        <authorList>
            <person name="Wang C."/>
        </authorList>
    </citation>
    <scope>NUCLEOTIDE SEQUENCE [LARGE SCALE GENOMIC DNA]</scope>
    <source>
        <strain evidence="2 3">K23C18032701</strain>
    </source>
</reference>
<evidence type="ECO:0000259" key="1">
    <source>
        <dbReference type="Pfam" id="PF04965"/>
    </source>
</evidence>
<gene>
    <name evidence="2" type="ORF">DXN05_24295</name>
</gene>
<organism evidence="2 3">
    <name type="scientific">Deminuibacter soli</name>
    <dbReference type="NCBI Taxonomy" id="2291815"/>
    <lineage>
        <taxon>Bacteria</taxon>
        <taxon>Pseudomonadati</taxon>
        <taxon>Bacteroidota</taxon>
        <taxon>Chitinophagia</taxon>
        <taxon>Chitinophagales</taxon>
        <taxon>Chitinophagaceae</taxon>
        <taxon>Deminuibacter</taxon>
    </lineage>
</organism>
<comment type="caution">
    <text evidence="2">The sequence shown here is derived from an EMBL/GenBank/DDBJ whole genome shotgun (WGS) entry which is preliminary data.</text>
</comment>
<dbReference type="AlphaFoldDB" id="A0A3E1NCN2"/>
<protein>
    <recommendedName>
        <fullName evidence="1">IraD/Gp25-like domain-containing protein</fullName>
    </recommendedName>
</protein>
<evidence type="ECO:0000313" key="2">
    <source>
        <dbReference type="EMBL" id="RFM25601.1"/>
    </source>
</evidence>
<dbReference type="Proteomes" id="UP000261284">
    <property type="component" value="Unassembled WGS sequence"/>
</dbReference>
<proteinExistence type="predicted"/>
<name>A0A3E1NCN2_9BACT</name>